<organism evidence="3 4">
    <name type="scientific">Moorena producens PAL-8-15-08-1</name>
    <dbReference type="NCBI Taxonomy" id="1458985"/>
    <lineage>
        <taxon>Bacteria</taxon>
        <taxon>Bacillati</taxon>
        <taxon>Cyanobacteriota</taxon>
        <taxon>Cyanophyceae</taxon>
        <taxon>Coleofasciculales</taxon>
        <taxon>Coleofasciculaceae</taxon>
        <taxon>Moorena</taxon>
    </lineage>
</organism>
<dbReference type="GO" id="GO:0016829">
    <property type="term" value="F:lyase activity"/>
    <property type="evidence" value="ECO:0007669"/>
    <property type="project" value="UniProtKB-KW"/>
</dbReference>
<dbReference type="PANTHER" id="PTHR12697">
    <property type="entry name" value="PBS LYASE HEAT-LIKE PROTEIN"/>
    <property type="match status" value="1"/>
</dbReference>
<evidence type="ECO:0000313" key="4">
    <source>
        <dbReference type="Proteomes" id="UP000177870"/>
    </source>
</evidence>
<dbReference type="GO" id="GO:0016491">
    <property type="term" value="F:oxidoreductase activity"/>
    <property type="evidence" value="ECO:0007669"/>
    <property type="project" value="TreeGrafter"/>
</dbReference>
<dbReference type="Gene3D" id="1.25.10.10">
    <property type="entry name" value="Leucine-rich Repeat Variant"/>
    <property type="match status" value="2"/>
</dbReference>
<dbReference type="AlphaFoldDB" id="A0A1D8U0I2"/>
<dbReference type="SUPFAM" id="SSF48371">
    <property type="entry name" value="ARM repeat"/>
    <property type="match status" value="1"/>
</dbReference>
<keyword evidence="1" id="KW-0042">Antenna complex</keyword>
<dbReference type="Pfam" id="PF03130">
    <property type="entry name" value="HEAT_PBS"/>
    <property type="match status" value="1"/>
</dbReference>
<keyword evidence="2" id="KW-0605">Phycobilisome</keyword>
<evidence type="ECO:0000313" key="3">
    <source>
        <dbReference type="EMBL" id="AOX03186.1"/>
    </source>
</evidence>
<dbReference type="InterPro" id="IPR011989">
    <property type="entry name" value="ARM-like"/>
</dbReference>
<dbReference type="InterPro" id="IPR016024">
    <property type="entry name" value="ARM-type_fold"/>
</dbReference>
<dbReference type="Proteomes" id="UP000177870">
    <property type="component" value="Chromosome"/>
</dbReference>
<dbReference type="PANTHER" id="PTHR12697:SF40">
    <property type="entry name" value="PHYCOCYANOBILIN LYASE SUBUNIT ALPHA"/>
    <property type="match status" value="1"/>
</dbReference>
<name>A0A1D8U0I2_9CYAN</name>
<sequence>MLQPSLENYVETDNSESLTVEQAIANLKGNDQGLRYYAAWWLGKFRVREPLAIDALIAALEDQENQTELGGYPLRRNAARALGKLGDHRAVPALIDCLDCPDFYVREAAVQSLAMLEDRTCIPKLIKLLDGGLEAAQPIPGCPHLAQPYNAVIEALGDLGVTEAIDLIELFLEHPNELEQYAAARAMYQLTQNPTYAERLIKALSAYQVQLRRAALSDLGAIGYLPAADAIAKTWAENSLRLLALKGILEHYLETHPTDSCYLSETAIKIMNLMDGLL</sequence>
<keyword evidence="3" id="KW-0456">Lyase</keyword>
<dbReference type="SMART" id="SM00567">
    <property type="entry name" value="EZ_HEAT"/>
    <property type="match status" value="6"/>
</dbReference>
<dbReference type="RefSeq" id="WP_070395575.1">
    <property type="nucleotide sequence ID" value="NZ_CP017599.1"/>
</dbReference>
<evidence type="ECO:0000256" key="1">
    <source>
        <dbReference type="ARBA" id="ARBA00022549"/>
    </source>
</evidence>
<protein>
    <submittedName>
        <fullName evidence="3">Phycocyanobilin lyase</fullName>
    </submittedName>
</protein>
<dbReference type="STRING" id="1458985.BJP34_30450"/>
<dbReference type="KEGG" id="mpro:BJP34_30450"/>
<dbReference type="InterPro" id="IPR004155">
    <property type="entry name" value="PBS_lyase_HEAT"/>
</dbReference>
<reference evidence="4" key="1">
    <citation type="submission" date="2016-10" db="EMBL/GenBank/DDBJ databases">
        <title>Comparative genomics uncovers the prolific and rare metabolic potential of the cyanobacterial genus Moorea.</title>
        <authorList>
            <person name="Leao T."/>
            <person name="Castelao G."/>
            <person name="Korobeynikov A."/>
            <person name="Monroe E.A."/>
            <person name="Podell S."/>
            <person name="Glukhov E."/>
            <person name="Allen E."/>
            <person name="Gerwick W.H."/>
            <person name="Gerwick L."/>
        </authorList>
    </citation>
    <scope>NUCLEOTIDE SEQUENCE [LARGE SCALE GENOMIC DNA]</scope>
    <source>
        <strain evidence="4">PAL-8-15-08-1</strain>
    </source>
</reference>
<dbReference type="GO" id="GO:0030089">
    <property type="term" value="C:phycobilisome"/>
    <property type="evidence" value="ECO:0007669"/>
    <property type="project" value="UniProtKB-KW"/>
</dbReference>
<dbReference type="OrthoDB" id="454552at2"/>
<gene>
    <name evidence="3" type="ORF">BJP34_30450</name>
</gene>
<accession>A0A1D8U0I2</accession>
<dbReference type="EMBL" id="CP017599">
    <property type="protein sequence ID" value="AOX03186.1"/>
    <property type="molecule type" value="Genomic_DNA"/>
</dbReference>
<proteinExistence type="predicted"/>
<evidence type="ECO:0000256" key="2">
    <source>
        <dbReference type="ARBA" id="ARBA00022738"/>
    </source>
</evidence>
<dbReference type="Pfam" id="PF13646">
    <property type="entry name" value="HEAT_2"/>
    <property type="match status" value="1"/>
</dbReference>